<accession>A0A8S1VPS0</accession>
<feature type="compositionally biased region" description="Low complexity" evidence="1">
    <location>
        <begin position="93"/>
        <end position="108"/>
    </location>
</feature>
<feature type="compositionally biased region" description="Basic residues" evidence="1">
    <location>
        <begin position="109"/>
        <end position="119"/>
    </location>
</feature>
<dbReference type="EMBL" id="CAJJDP010000072">
    <property type="protein sequence ID" value="CAD8179474.1"/>
    <property type="molecule type" value="Genomic_DNA"/>
</dbReference>
<organism evidence="2 3">
    <name type="scientific">Paramecium octaurelia</name>
    <dbReference type="NCBI Taxonomy" id="43137"/>
    <lineage>
        <taxon>Eukaryota</taxon>
        <taxon>Sar</taxon>
        <taxon>Alveolata</taxon>
        <taxon>Ciliophora</taxon>
        <taxon>Intramacronucleata</taxon>
        <taxon>Oligohymenophorea</taxon>
        <taxon>Peniculida</taxon>
        <taxon>Parameciidae</taxon>
        <taxon>Paramecium</taxon>
    </lineage>
</organism>
<reference evidence="2" key="1">
    <citation type="submission" date="2021-01" db="EMBL/GenBank/DDBJ databases">
        <authorList>
            <consortium name="Genoscope - CEA"/>
            <person name="William W."/>
        </authorList>
    </citation>
    <scope>NUCLEOTIDE SEQUENCE</scope>
</reference>
<proteinExistence type="predicted"/>
<evidence type="ECO:0000313" key="2">
    <source>
        <dbReference type="EMBL" id="CAD8179474.1"/>
    </source>
</evidence>
<comment type="caution">
    <text evidence="2">The sequence shown here is derived from an EMBL/GenBank/DDBJ whole genome shotgun (WGS) entry which is preliminary data.</text>
</comment>
<dbReference type="AlphaFoldDB" id="A0A8S1VPS0"/>
<keyword evidence="3" id="KW-1185">Reference proteome</keyword>
<name>A0A8S1VPS0_PAROT</name>
<evidence type="ECO:0000313" key="3">
    <source>
        <dbReference type="Proteomes" id="UP000683925"/>
    </source>
</evidence>
<dbReference type="Proteomes" id="UP000683925">
    <property type="component" value="Unassembled WGS sequence"/>
</dbReference>
<protein>
    <submittedName>
        <fullName evidence="2">Uncharacterized protein</fullName>
    </submittedName>
</protein>
<sequence length="119" mass="14088">MLRFVWESVLMSGLEQFRVLQGGKERRKKLKEFLNLDKQIQSKCLSYQAIRIKIDNPKMDFILQIWRTESRRNNCMWSFESLDRSALLNCTDSHSSVSPSIMPSSISPLRKRQGRRRKP</sequence>
<evidence type="ECO:0000256" key="1">
    <source>
        <dbReference type="SAM" id="MobiDB-lite"/>
    </source>
</evidence>
<feature type="region of interest" description="Disordered" evidence="1">
    <location>
        <begin position="91"/>
        <end position="119"/>
    </location>
</feature>
<gene>
    <name evidence="2" type="ORF">POCTA_138.1.T0730035</name>
</gene>